<dbReference type="PANTHER" id="PTHR21506">
    <property type="entry name" value="COMPONENT OF OLIGOMERIC GOLGI COMPLEX 6"/>
    <property type="match status" value="1"/>
</dbReference>
<comment type="function">
    <text evidence="9">Acts as a component of the peripheral membrane COG complex that is involved in intra-Golgi protein trafficking. COG is located at the cis-Golgi, and regulates tethering of retrograde intra-Golgi vesicles and possibly a number of other membrane trafficking events.</text>
</comment>
<evidence type="ECO:0000256" key="5">
    <source>
        <dbReference type="ARBA" id="ARBA00022927"/>
    </source>
</evidence>
<evidence type="ECO:0000256" key="2">
    <source>
        <dbReference type="ARBA" id="ARBA00011023"/>
    </source>
</evidence>
<accession>A0A9P6U0W6</accession>
<evidence type="ECO:0000256" key="6">
    <source>
        <dbReference type="ARBA" id="ARBA00023034"/>
    </source>
</evidence>
<dbReference type="SMART" id="SM01087">
    <property type="entry name" value="COG6"/>
    <property type="match status" value="1"/>
</dbReference>
<keyword evidence="6 10" id="KW-0333">Golgi apparatus</keyword>
<comment type="caution">
    <text evidence="14">The sequence shown here is derived from an EMBL/GenBank/DDBJ whole genome shotgun (WGS) entry which is preliminary data.</text>
</comment>
<evidence type="ECO:0000259" key="13">
    <source>
        <dbReference type="Pfam" id="PF20653"/>
    </source>
</evidence>
<evidence type="ECO:0000256" key="3">
    <source>
        <dbReference type="ARBA" id="ARBA00020973"/>
    </source>
</evidence>
<keyword evidence="7 10" id="KW-0472">Membrane</keyword>
<evidence type="ECO:0000256" key="7">
    <source>
        <dbReference type="ARBA" id="ARBA00023136"/>
    </source>
</evidence>
<dbReference type="OrthoDB" id="272987at2759"/>
<evidence type="ECO:0000256" key="9">
    <source>
        <dbReference type="ARBA" id="ARBA00043873"/>
    </source>
</evidence>
<keyword evidence="4 10" id="KW-0813">Transport</keyword>
<evidence type="ECO:0000259" key="12">
    <source>
        <dbReference type="Pfam" id="PF06419"/>
    </source>
</evidence>
<dbReference type="InterPro" id="IPR010490">
    <property type="entry name" value="COG6"/>
</dbReference>
<feature type="coiled-coil region" evidence="11">
    <location>
        <begin position="71"/>
        <end position="112"/>
    </location>
</feature>
<protein>
    <recommendedName>
        <fullName evidence="3 10">Conserved oligomeric Golgi complex subunit 6</fullName>
        <shortName evidence="10">COG complex subunit 6</shortName>
    </recommendedName>
    <alternativeName>
        <fullName evidence="8 10">Component of oligomeric Golgi complex 6</fullName>
    </alternativeName>
</protein>
<proteinExistence type="inferred from homology"/>
<comment type="similarity">
    <text evidence="2 10">Belongs to the COG6 family.</text>
</comment>
<gene>
    <name evidence="14" type="primary">COG6</name>
    <name evidence="14" type="ORF">DFQ27_006862</name>
</gene>
<sequence length="653" mass="73252">MNANPLSAKLTKLMSSSLDDPKLRTSLVALSDFYSVNALNSRHHLRGQIELKATEANYEFLAELEKVHQQFMELENEMTLMTRSCSEMQQRLDSANGQVRSLLEQTDALREQSEIGAVRQTIMEAFLERFTLSESEITILCSTAMDVTPAFFEALQHLERIHSDCKALLITEHQQAGLEIMDSMTTYRDIAYDKLFRWMQTECRTMNRPDGMVEIRQVAKQAIQALKQRDTYFTSILEELVHMRRNAIVRAFLDALTRGGPGGTPRPIELHAHDPLRYIGDMLAWIHQTVAGEREFLESLLDRERQNLDPEMVALQQQVASPMHLIEQEATDAEIIQALLDQNLEGTSRPLKTRVEQVLASQANAMVAFKISNLIQFYAATIGKAIGSEAALSKSLQDLSTVSMQVFFEATGQSSQALLRRPESPDAELGPVPALKDGVQQLKEIMKAFDGAFVQEVGPEAKAQEFAPILNAVLDPLFQMCQIGAAHLSAFHRAVYLMNCLHFAQTALTYPFTQAKAAELEKQIQEYVDTVVEEQHLALLSQSGIAPLVQALELKDESTPLSAVPRMDAVSVTTVLSRLDRFLESVHIDLSSSLAKIVSSRLAKQASRQILRMFSAAYRGLCEAVMDPRNRYEYPSTILVRTADEVEMLLMEE</sequence>
<name>A0A9P6U0W6_9FUNG</name>
<evidence type="ECO:0000313" key="14">
    <source>
        <dbReference type="EMBL" id="KAG0254401.1"/>
    </source>
</evidence>
<dbReference type="Pfam" id="PF06419">
    <property type="entry name" value="COG6_N"/>
    <property type="match status" value="1"/>
</dbReference>
<dbReference type="AlphaFoldDB" id="A0A9P6U0W6"/>
<evidence type="ECO:0000256" key="11">
    <source>
        <dbReference type="SAM" id="Coils"/>
    </source>
</evidence>
<comment type="subunit">
    <text evidence="10">Component of the conserved oligomeric Golgi complex.</text>
</comment>
<dbReference type="EMBL" id="JAAAJB010000519">
    <property type="protein sequence ID" value="KAG0254401.1"/>
    <property type="molecule type" value="Genomic_DNA"/>
</dbReference>
<dbReference type="InterPro" id="IPR048369">
    <property type="entry name" value="COG6_C"/>
</dbReference>
<comment type="function">
    <text evidence="10">Acts as component of the peripheral membrane COG complex that is involved in intra-Golgi protein trafficking. COG is located at the cis-Golgi, and regulates tethering of retrograde intra-Golgi vesicles and possibly a number of other membrane trafficking events.</text>
</comment>
<reference evidence="14" key="1">
    <citation type="journal article" date="2020" name="Fungal Divers.">
        <title>Resolving the Mortierellaceae phylogeny through synthesis of multi-gene phylogenetics and phylogenomics.</title>
        <authorList>
            <person name="Vandepol N."/>
            <person name="Liber J."/>
            <person name="Desiro A."/>
            <person name="Na H."/>
            <person name="Kennedy M."/>
            <person name="Barry K."/>
            <person name="Grigoriev I.V."/>
            <person name="Miller A.N."/>
            <person name="O'Donnell K."/>
            <person name="Stajich J.E."/>
            <person name="Bonito G."/>
        </authorList>
    </citation>
    <scope>NUCLEOTIDE SEQUENCE</scope>
    <source>
        <strain evidence="14">BC1065</strain>
    </source>
</reference>
<evidence type="ECO:0000256" key="8">
    <source>
        <dbReference type="ARBA" id="ARBA00031348"/>
    </source>
</evidence>
<organism evidence="14 15">
    <name type="scientific">Actinomortierella ambigua</name>
    <dbReference type="NCBI Taxonomy" id="1343610"/>
    <lineage>
        <taxon>Eukaryota</taxon>
        <taxon>Fungi</taxon>
        <taxon>Fungi incertae sedis</taxon>
        <taxon>Mucoromycota</taxon>
        <taxon>Mortierellomycotina</taxon>
        <taxon>Mortierellomycetes</taxon>
        <taxon>Mortierellales</taxon>
        <taxon>Mortierellaceae</taxon>
        <taxon>Actinomortierella</taxon>
    </lineage>
</organism>
<evidence type="ECO:0000256" key="4">
    <source>
        <dbReference type="ARBA" id="ARBA00022448"/>
    </source>
</evidence>
<feature type="domain" description="Conserved oligomeric complex COG6 N-terminal" evidence="12">
    <location>
        <begin position="30"/>
        <end position="142"/>
    </location>
</feature>
<dbReference type="PANTHER" id="PTHR21506:SF0">
    <property type="entry name" value="CONSERVED OLIGOMERIC GOLGI COMPLEX SUBUNIT 6"/>
    <property type="match status" value="1"/>
</dbReference>
<comment type="subcellular location">
    <subcellularLocation>
        <location evidence="1 10">Golgi apparatus membrane</location>
        <topology evidence="1 10">Peripheral membrane protein</topology>
    </subcellularLocation>
</comment>
<dbReference type="GO" id="GO:0015031">
    <property type="term" value="P:protein transport"/>
    <property type="evidence" value="ECO:0007669"/>
    <property type="project" value="UniProtKB-KW"/>
</dbReference>
<dbReference type="Proteomes" id="UP000807716">
    <property type="component" value="Unassembled WGS sequence"/>
</dbReference>
<dbReference type="Pfam" id="PF20653">
    <property type="entry name" value="COG6_C"/>
    <property type="match status" value="1"/>
</dbReference>
<dbReference type="InterPro" id="IPR048368">
    <property type="entry name" value="COG6_N"/>
</dbReference>
<feature type="domain" description="Conserved Oligomeric Golgi complex subunit 6 C-terminal" evidence="13">
    <location>
        <begin position="174"/>
        <end position="650"/>
    </location>
</feature>
<keyword evidence="15" id="KW-1185">Reference proteome</keyword>
<keyword evidence="5 10" id="KW-0653">Protein transport</keyword>
<evidence type="ECO:0000256" key="1">
    <source>
        <dbReference type="ARBA" id="ARBA00004395"/>
    </source>
</evidence>
<dbReference type="GO" id="GO:0000139">
    <property type="term" value="C:Golgi membrane"/>
    <property type="evidence" value="ECO:0007669"/>
    <property type="project" value="UniProtKB-SubCell"/>
</dbReference>
<keyword evidence="11" id="KW-0175">Coiled coil</keyword>
<dbReference type="GO" id="GO:0006891">
    <property type="term" value="P:intra-Golgi vesicle-mediated transport"/>
    <property type="evidence" value="ECO:0007669"/>
    <property type="project" value="UniProtKB-UniRule"/>
</dbReference>
<evidence type="ECO:0000256" key="10">
    <source>
        <dbReference type="RuleBase" id="RU365075"/>
    </source>
</evidence>
<dbReference type="GO" id="GO:0017119">
    <property type="term" value="C:Golgi transport complex"/>
    <property type="evidence" value="ECO:0007669"/>
    <property type="project" value="UniProtKB-UniRule"/>
</dbReference>
<evidence type="ECO:0000313" key="15">
    <source>
        <dbReference type="Proteomes" id="UP000807716"/>
    </source>
</evidence>